<dbReference type="EMBL" id="CVRI01000047">
    <property type="protein sequence ID" value="CRK98121.1"/>
    <property type="molecule type" value="Genomic_DNA"/>
</dbReference>
<proteinExistence type="inferred from homology"/>
<name>A0A1J1II43_9DIPT</name>
<gene>
    <name evidence="4" type="ORF">CLUMA_CG011489</name>
</gene>
<dbReference type="AlphaFoldDB" id="A0A1J1II43"/>
<protein>
    <recommendedName>
        <fullName evidence="2">Proteasome assembly chaperone 1</fullName>
    </recommendedName>
</protein>
<evidence type="ECO:0000256" key="3">
    <source>
        <dbReference type="ARBA" id="ARBA00023186"/>
    </source>
</evidence>
<dbReference type="PANTHER" id="PTHR15069:SF1">
    <property type="entry name" value="PROTEASOME ASSEMBLY CHAPERONE 1"/>
    <property type="match status" value="1"/>
</dbReference>
<organism evidence="4 5">
    <name type="scientific">Clunio marinus</name>
    <dbReference type="NCBI Taxonomy" id="568069"/>
    <lineage>
        <taxon>Eukaryota</taxon>
        <taxon>Metazoa</taxon>
        <taxon>Ecdysozoa</taxon>
        <taxon>Arthropoda</taxon>
        <taxon>Hexapoda</taxon>
        <taxon>Insecta</taxon>
        <taxon>Pterygota</taxon>
        <taxon>Neoptera</taxon>
        <taxon>Endopterygota</taxon>
        <taxon>Diptera</taxon>
        <taxon>Nematocera</taxon>
        <taxon>Chironomoidea</taxon>
        <taxon>Chironomidae</taxon>
        <taxon>Clunio</taxon>
    </lineage>
</organism>
<dbReference type="PANTHER" id="PTHR15069">
    <property type="entry name" value="PROTEASOME ASSEMBLY CHAPERONE 1"/>
    <property type="match status" value="1"/>
</dbReference>
<dbReference type="STRING" id="568069.A0A1J1II43"/>
<sequence length="226" mass="25728">MDFNFGELNEPFSRAFFEEYEDFSVNTEFKRPTWDFVNEDYKKKVSNSTNFLLVEGNNAHSIMENSLLKGANLIAQMKKHNIKVYHNDQFFIGIIEDNKTDNFAASIAKLLSPWFESAKMCIILSLQSTAEYKNDNAFQNCVIRSVGNNGQNIPTLEVPNFLTGCAAGICTLRKFNELQCSCFIAYIDLHDVISLNSIMSLLKTFNISVTGNITLPTNIHKNQFYL</sequence>
<keyword evidence="3" id="KW-0143">Chaperone</keyword>
<evidence type="ECO:0000313" key="4">
    <source>
        <dbReference type="EMBL" id="CRK98121.1"/>
    </source>
</evidence>
<dbReference type="OrthoDB" id="17536at2759"/>
<dbReference type="GO" id="GO:0070628">
    <property type="term" value="F:proteasome binding"/>
    <property type="evidence" value="ECO:0007669"/>
    <property type="project" value="TreeGrafter"/>
</dbReference>
<evidence type="ECO:0000256" key="1">
    <source>
        <dbReference type="ARBA" id="ARBA00005261"/>
    </source>
</evidence>
<evidence type="ECO:0000313" key="5">
    <source>
        <dbReference type="Proteomes" id="UP000183832"/>
    </source>
</evidence>
<accession>A0A1J1II43</accession>
<keyword evidence="5" id="KW-1185">Reference proteome</keyword>
<reference evidence="4 5" key="1">
    <citation type="submission" date="2015-04" db="EMBL/GenBank/DDBJ databases">
        <authorList>
            <person name="Syromyatnikov M.Y."/>
            <person name="Popov V.N."/>
        </authorList>
    </citation>
    <scope>NUCLEOTIDE SEQUENCE [LARGE SCALE GENOMIC DNA]</scope>
</reference>
<dbReference type="GO" id="GO:0005783">
    <property type="term" value="C:endoplasmic reticulum"/>
    <property type="evidence" value="ECO:0007669"/>
    <property type="project" value="InterPro"/>
</dbReference>
<dbReference type="InterPro" id="IPR016565">
    <property type="entry name" value="Proteasome_assmbl_chp_1"/>
</dbReference>
<dbReference type="Proteomes" id="UP000183832">
    <property type="component" value="Unassembled WGS sequence"/>
</dbReference>
<evidence type="ECO:0000256" key="2">
    <source>
        <dbReference type="ARBA" id="ARBA00019180"/>
    </source>
</evidence>
<dbReference type="GO" id="GO:0080129">
    <property type="term" value="P:proteasome core complex assembly"/>
    <property type="evidence" value="ECO:0007669"/>
    <property type="project" value="TreeGrafter"/>
</dbReference>
<comment type="similarity">
    <text evidence="1">Belongs to the PSMG1 family.</text>
</comment>